<feature type="compositionally biased region" description="Basic and acidic residues" evidence="1">
    <location>
        <begin position="13"/>
        <end position="24"/>
    </location>
</feature>
<evidence type="ECO:0000256" key="1">
    <source>
        <dbReference type="SAM" id="MobiDB-lite"/>
    </source>
</evidence>
<reference evidence="2" key="1">
    <citation type="journal article" date="2009" name="PLoS Genet.">
        <title>Sequencing, mapping, and analysis of 27,455 maize full-length cDNAs.</title>
        <authorList>
            <person name="Soderlund C."/>
            <person name="Descour A."/>
            <person name="Kudrna D."/>
            <person name="Bomhoff M."/>
            <person name="Boyd L."/>
            <person name="Currie J."/>
            <person name="Angelova A."/>
            <person name="Collura K."/>
            <person name="Wissotski M."/>
            <person name="Ashley E."/>
            <person name="Morrow D."/>
            <person name="Fernandes J."/>
            <person name="Walbot V."/>
            <person name="Yu Y."/>
        </authorList>
    </citation>
    <scope>NUCLEOTIDE SEQUENCE</scope>
    <source>
        <strain evidence="2">B73</strain>
    </source>
</reference>
<name>C0PA87_MAIZE</name>
<dbReference type="EMBL" id="BT065206">
    <property type="protein sequence ID" value="ACN31082.1"/>
    <property type="molecule type" value="mRNA"/>
</dbReference>
<organism evidence="2">
    <name type="scientific">Zea mays</name>
    <name type="common">Maize</name>
    <dbReference type="NCBI Taxonomy" id="4577"/>
    <lineage>
        <taxon>Eukaryota</taxon>
        <taxon>Viridiplantae</taxon>
        <taxon>Streptophyta</taxon>
        <taxon>Embryophyta</taxon>
        <taxon>Tracheophyta</taxon>
        <taxon>Spermatophyta</taxon>
        <taxon>Magnoliopsida</taxon>
        <taxon>Liliopsida</taxon>
        <taxon>Poales</taxon>
        <taxon>Poaceae</taxon>
        <taxon>PACMAD clade</taxon>
        <taxon>Panicoideae</taxon>
        <taxon>Andropogonodae</taxon>
        <taxon>Andropogoneae</taxon>
        <taxon>Tripsacinae</taxon>
        <taxon>Zea</taxon>
    </lineage>
</organism>
<reference evidence="2" key="2">
    <citation type="submission" date="2012-06" db="EMBL/GenBank/DDBJ databases">
        <authorList>
            <person name="Yu Y."/>
            <person name="Currie J."/>
            <person name="Lomeli R."/>
            <person name="Angelova A."/>
            <person name="Collura K."/>
            <person name="Wissotski M."/>
            <person name="Campos D."/>
            <person name="Kudrna D."/>
            <person name="Golser W."/>
            <person name="Ashely E."/>
            <person name="Descour A."/>
            <person name="Fernandes J."/>
            <person name="Soderlund C."/>
            <person name="Walbot V."/>
        </authorList>
    </citation>
    <scope>NUCLEOTIDE SEQUENCE</scope>
    <source>
        <strain evidence="2">B73</strain>
    </source>
</reference>
<accession>C0PA87</accession>
<sequence length="122" mass="13152">MPALPYTRSESGQPREQRNRRWARDAAAAAQQLRPKRGGKGKKLATYLEAGAAADAAPVQLGAGCGEQAAVEGRRQGAVPARPGCAVEQQPKDGSNSTETDENRLKRTRQRCVPLRASEEAW</sequence>
<protein>
    <submittedName>
        <fullName evidence="2">Uncharacterized protein</fullName>
    </submittedName>
</protein>
<feature type="region of interest" description="Disordered" evidence="1">
    <location>
        <begin position="74"/>
        <end position="122"/>
    </location>
</feature>
<proteinExistence type="evidence at transcript level"/>
<dbReference type="AlphaFoldDB" id="C0PA87"/>
<evidence type="ECO:0000313" key="2">
    <source>
        <dbReference type="EMBL" id="ACN31082.1"/>
    </source>
</evidence>
<feature type="region of interest" description="Disordered" evidence="1">
    <location>
        <begin position="1"/>
        <end position="42"/>
    </location>
</feature>